<evidence type="ECO:0000259" key="2">
    <source>
        <dbReference type="Pfam" id="PF03795"/>
    </source>
</evidence>
<evidence type="ECO:0000313" key="3">
    <source>
        <dbReference type="EMBL" id="GMA26071.1"/>
    </source>
</evidence>
<evidence type="ECO:0000256" key="1">
    <source>
        <dbReference type="ARBA" id="ARBA00007689"/>
    </source>
</evidence>
<comment type="caution">
    <text evidence="3">The sequence shown here is derived from an EMBL/GenBank/DDBJ whole genome shotgun (WGS) entry which is preliminary data.</text>
</comment>
<comment type="similarity">
    <text evidence="1">Belongs to the YciI family.</text>
</comment>
<dbReference type="Proteomes" id="UP001157091">
    <property type="component" value="Unassembled WGS sequence"/>
</dbReference>
<evidence type="ECO:0000313" key="4">
    <source>
        <dbReference type="Proteomes" id="UP001157091"/>
    </source>
</evidence>
<keyword evidence="4" id="KW-1185">Reference proteome</keyword>
<protein>
    <recommendedName>
        <fullName evidence="2">YCII-related domain-containing protein</fullName>
    </recommendedName>
</protein>
<dbReference type="InterPro" id="IPR005545">
    <property type="entry name" value="YCII"/>
</dbReference>
<organism evidence="3 4">
    <name type="scientific">Luteimicrobium album</name>
    <dbReference type="NCBI Taxonomy" id="1054550"/>
    <lineage>
        <taxon>Bacteria</taxon>
        <taxon>Bacillati</taxon>
        <taxon>Actinomycetota</taxon>
        <taxon>Actinomycetes</taxon>
        <taxon>Micrococcales</taxon>
        <taxon>Luteimicrobium</taxon>
    </lineage>
</organism>
<name>A0ABQ6I702_9MICO</name>
<dbReference type="Pfam" id="PF03795">
    <property type="entry name" value="YCII"/>
    <property type="match status" value="1"/>
</dbReference>
<dbReference type="EMBL" id="BSUK01000001">
    <property type="protein sequence ID" value="GMA26071.1"/>
    <property type="molecule type" value="Genomic_DNA"/>
</dbReference>
<gene>
    <name evidence="3" type="ORF">GCM10025864_38300</name>
</gene>
<dbReference type="Gene3D" id="3.30.70.1060">
    <property type="entry name" value="Dimeric alpha+beta barrel"/>
    <property type="match status" value="1"/>
</dbReference>
<accession>A0ABQ6I702</accession>
<sequence>MRFNGRMSSPAAPARPVFAVLYTYTDDPTTRDEVRPAHRAYLAELLGRGILLASGPWAPAEGQGTGR</sequence>
<feature type="domain" description="YCII-related" evidence="2">
    <location>
        <begin position="20"/>
        <end position="65"/>
    </location>
</feature>
<dbReference type="InterPro" id="IPR011008">
    <property type="entry name" value="Dimeric_a/b-barrel"/>
</dbReference>
<proteinExistence type="inferred from homology"/>
<dbReference type="SUPFAM" id="SSF54909">
    <property type="entry name" value="Dimeric alpha+beta barrel"/>
    <property type="match status" value="1"/>
</dbReference>
<reference evidence="4" key="1">
    <citation type="journal article" date="2019" name="Int. J. Syst. Evol. Microbiol.">
        <title>The Global Catalogue of Microorganisms (GCM) 10K type strain sequencing project: providing services to taxonomists for standard genome sequencing and annotation.</title>
        <authorList>
            <consortium name="The Broad Institute Genomics Platform"/>
            <consortium name="The Broad Institute Genome Sequencing Center for Infectious Disease"/>
            <person name="Wu L."/>
            <person name="Ma J."/>
        </authorList>
    </citation>
    <scope>NUCLEOTIDE SEQUENCE [LARGE SCALE GENOMIC DNA]</scope>
    <source>
        <strain evidence="4">NBRC 106348</strain>
    </source>
</reference>